<protein>
    <recommendedName>
        <fullName evidence="4">tRNA/rRNA methyltransferase SpoU type domain-containing protein</fullName>
    </recommendedName>
</protein>
<dbReference type="PANTHER" id="PTHR43191:SF7">
    <property type="entry name" value="OBP33PEP LIKE PROTEIN"/>
    <property type="match status" value="1"/>
</dbReference>
<dbReference type="InterPro" id="IPR029026">
    <property type="entry name" value="tRNA_m1G_MTases_N"/>
</dbReference>
<proteinExistence type="predicted"/>
<dbReference type="RefSeq" id="XP_014149397.1">
    <property type="nucleotide sequence ID" value="XM_014293922.1"/>
</dbReference>
<name>A0A0L0FFG8_9EUKA</name>
<dbReference type="Pfam" id="PF00588">
    <property type="entry name" value="SpoU_methylase"/>
    <property type="match status" value="1"/>
</dbReference>
<evidence type="ECO:0000256" key="3">
    <source>
        <dbReference type="SAM" id="MobiDB-lite"/>
    </source>
</evidence>
<dbReference type="eggNOG" id="KOG0838">
    <property type="taxonomic scope" value="Eukaryota"/>
</dbReference>
<feature type="compositionally biased region" description="Basic and acidic residues" evidence="3">
    <location>
        <begin position="173"/>
        <end position="192"/>
    </location>
</feature>
<dbReference type="AlphaFoldDB" id="A0A0L0FFG8"/>
<gene>
    <name evidence="5" type="ORF">SARC_11984</name>
</gene>
<dbReference type="OrthoDB" id="270651at2759"/>
<evidence type="ECO:0000256" key="2">
    <source>
        <dbReference type="ARBA" id="ARBA00022679"/>
    </source>
</evidence>
<dbReference type="SUPFAM" id="SSF75217">
    <property type="entry name" value="alpha/beta knot"/>
    <property type="match status" value="1"/>
</dbReference>
<dbReference type="GO" id="GO:0003723">
    <property type="term" value="F:RNA binding"/>
    <property type="evidence" value="ECO:0007669"/>
    <property type="project" value="InterPro"/>
</dbReference>
<keyword evidence="2" id="KW-0808">Transferase</keyword>
<dbReference type="STRING" id="667725.A0A0L0FFG8"/>
<dbReference type="Proteomes" id="UP000054560">
    <property type="component" value="Unassembled WGS sequence"/>
</dbReference>
<dbReference type="GO" id="GO:0008173">
    <property type="term" value="F:RNA methyltransferase activity"/>
    <property type="evidence" value="ECO:0007669"/>
    <property type="project" value="InterPro"/>
</dbReference>
<organism evidence="5 6">
    <name type="scientific">Sphaeroforma arctica JP610</name>
    <dbReference type="NCBI Taxonomy" id="667725"/>
    <lineage>
        <taxon>Eukaryota</taxon>
        <taxon>Ichthyosporea</taxon>
        <taxon>Ichthyophonida</taxon>
        <taxon>Sphaeroforma</taxon>
    </lineage>
</organism>
<accession>A0A0L0FFG8</accession>
<dbReference type="GeneID" id="25912488"/>
<keyword evidence="6" id="KW-1185">Reference proteome</keyword>
<keyword evidence="1" id="KW-0489">Methyltransferase</keyword>
<evidence type="ECO:0000313" key="5">
    <source>
        <dbReference type="EMBL" id="KNC75495.1"/>
    </source>
</evidence>
<dbReference type="InterPro" id="IPR001537">
    <property type="entry name" value="SpoU_MeTrfase"/>
</dbReference>
<dbReference type="EMBL" id="KQ243588">
    <property type="protein sequence ID" value="KNC75495.1"/>
    <property type="molecule type" value="Genomic_DNA"/>
</dbReference>
<dbReference type="PANTHER" id="PTHR43191">
    <property type="entry name" value="RRNA METHYLTRANSFERASE 3"/>
    <property type="match status" value="1"/>
</dbReference>
<dbReference type="CDD" id="cd18096">
    <property type="entry name" value="SpoU-like"/>
    <property type="match status" value="1"/>
</dbReference>
<dbReference type="GO" id="GO:0006396">
    <property type="term" value="P:RNA processing"/>
    <property type="evidence" value="ECO:0007669"/>
    <property type="project" value="InterPro"/>
</dbReference>
<evidence type="ECO:0000313" key="6">
    <source>
        <dbReference type="Proteomes" id="UP000054560"/>
    </source>
</evidence>
<evidence type="ECO:0000259" key="4">
    <source>
        <dbReference type="Pfam" id="PF00588"/>
    </source>
</evidence>
<dbReference type="InterPro" id="IPR029028">
    <property type="entry name" value="Alpha/beta_knot_MTases"/>
</dbReference>
<feature type="domain" description="tRNA/rRNA methyltransferase SpoU type" evidence="4">
    <location>
        <begin position="4"/>
        <end position="137"/>
    </location>
</feature>
<sequence>MQIINNVAKKKNSGQLIRSAAAFGVKQVFIVGKKKDVSFFGSQGSQRRVDLKFFNGLSEMKDHCTQQQITVCGIEIGEGAKSVEMHPFRGPTAFIVGNEGHGMEPREMDICDHFVYIPQYGDGTASLNVYVAGSIVFHHFGMWAKYQETPVTGAKFDVNSEPLVPLGTYTEEDLAKREARQRKREEKERLEATESNSEELVNKGL</sequence>
<feature type="region of interest" description="Disordered" evidence="3">
    <location>
        <begin position="169"/>
        <end position="205"/>
    </location>
</feature>
<reference evidence="5 6" key="1">
    <citation type="submission" date="2011-02" db="EMBL/GenBank/DDBJ databases">
        <title>The Genome Sequence of Sphaeroforma arctica JP610.</title>
        <authorList>
            <consortium name="The Broad Institute Genome Sequencing Platform"/>
            <person name="Russ C."/>
            <person name="Cuomo C."/>
            <person name="Young S.K."/>
            <person name="Zeng Q."/>
            <person name="Gargeya S."/>
            <person name="Alvarado L."/>
            <person name="Berlin A."/>
            <person name="Chapman S.B."/>
            <person name="Chen Z."/>
            <person name="Freedman E."/>
            <person name="Gellesch M."/>
            <person name="Goldberg J."/>
            <person name="Griggs A."/>
            <person name="Gujja S."/>
            <person name="Heilman E."/>
            <person name="Heiman D."/>
            <person name="Howarth C."/>
            <person name="Mehta T."/>
            <person name="Neiman D."/>
            <person name="Pearson M."/>
            <person name="Roberts A."/>
            <person name="Saif S."/>
            <person name="Shea T."/>
            <person name="Shenoy N."/>
            <person name="Sisk P."/>
            <person name="Stolte C."/>
            <person name="Sykes S."/>
            <person name="White J."/>
            <person name="Yandava C."/>
            <person name="Burger G."/>
            <person name="Gray M.W."/>
            <person name="Holland P.W.H."/>
            <person name="King N."/>
            <person name="Lang F.B.F."/>
            <person name="Roger A.J."/>
            <person name="Ruiz-Trillo I."/>
            <person name="Haas B."/>
            <person name="Nusbaum C."/>
            <person name="Birren B."/>
        </authorList>
    </citation>
    <scope>NUCLEOTIDE SEQUENCE [LARGE SCALE GENOMIC DNA]</scope>
    <source>
        <strain evidence="5 6">JP610</strain>
    </source>
</reference>
<dbReference type="GO" id="GO:0032259">
    <property type="term" value="P:methylation"/>
    <property type="evidence" value="ECO:0007669"/>
    <property type="project" value="UniProtKB-KW"/>
</dbReference>
<dbReference type="Gene3D" id="3.40.1280.10">
    <property type="match status" value="1"/>
</dbReference>
<dbReference type="InterPro" id="IPR051259">
    <property type="entry name" value="rRNA_Methyltransferase"/>
</dbReference>
<evidence type="ECO:0000256" key="1">
    <source>
        <dbReference type="ARBA" id="ARBA00022603"/>
    </source>
</evidence>